<dbReference type="OrthoDB" id="5086500at2759"/>
<dbReference type="SUPFAM" id="SSF48452">
    <property type="entry name" value="TPR-like"/>
    <property type="match status" value="2"/>
</dbReference>
<dbReference type="InterPro" id="IPR053137">
    <property type="entry name" value="NLR-like"/>
</dbReference>
<name>A0A6A6HKK3_VIRVR</name>
<dbReference type="InterPro" id="IPR011990">
    <property type="entry name" value="TPR-like_helical_dom_sf"/>
</dbReference>
<keyword evidence="4" id="KW-1185">Reference proteome</keyword>
<protein>
    <recommendedName>
        <fullName evidence="2">Azaphilone pigments biosynthesis cluster protein L N-terminal domain-containing protein</fullName>
    </recommendedName>
</protein>
<dbReference type="SUPFAM" id="SSF52540">
    <property type="entry name" value="P-loop containing nucleoside triphosphate hydrolases"/>
    <property type="match status" value="1"/>
</dbReference>
<reference evidence="3" key="1">
    <citation type="journal article" date="2020" name="Stud. Mycol.">
        <title>101 Dothideomycetes genomes: a test case for predicting lifestyles and emergence of pathogens.</title>
        <authorList>
            <person name="Haridas S."/>
            <person name="Albert R."/>
            <person name="Binder M."/>
            <person name="Bloem J."/>
            <person name="Labutti K."/>
            <person name="Salamov A."/>
            <person name="Andreopoulos B."/>
            <person name="Baker S."/>
            <person name="Barry K."/>
            <person name="Bills G."/>
            <person name="Bluhm B."/>
            <person name="Cannon C."/>
            <person name="Castanera R."/>
            <person name="Culley D."/>
            <person name="Daum C."/>
            <person name="Ezra D."/>
            <person name="Gonzalez J."/>
            <person name="Henrissat B."/>
            <person name="Kuo A."/>
            <person name="Liang C."/>
            <person name="Lipzen A."/>
            <person name="Lutzoni F."/>
            <person name="Magnuson J."/>
            <person name="Mondo S."/>
            <person name="Nolan M."/>
            <person name="Ohm R."/>
            <person name="Pangilinan J."/>
            <person name="Park H.-J."/>
            <person name="Ramirez L."/>
            <person name="Alfaro M."/>
            <person name="Sun H."/>
            <person name="Tritt A."/>
            <person name="Yoshinaga Y."/>
            <person name="Zwiers L.-H."/>
            <person name="Turgeon B."/>
            <person name="Goodwin S."/>
            <person name="Spatafora J."/>
            <person name="Crous P."/>
            <person name="Grigoriev I."/>
        </authorList>
    </citation>
    <scope>NUCLEOTIDE SEQUENCE</scope>
    <source>
        <strain evidence="3">Tuck. ex Michener</strain>
    </source>
</reference>
<dbReference type="AlphaFoldDB" id="A0A6A6HKK3"/>
<dbReference type="Gene3D" id="1.25.40.10">
    <property type="entry name" value="Tetratricopeptide repeat domain"/>
    <property type="match status" value="2"/>
</dbReference>
<dbReference type="Proteomes" id="UP000800092">
    <property type="component" value="Unassembled WGS sequence"/>
</dbReference>
<accession>A0A6A6HKK3</accession>
<dbReference type="InterPro" id="IPR031348">
    <property type="entry name" value="PigL_N"/>
</dbReference>
<feature type="domain" description="Azaphilone pigments biosynthesis cluster protein L N-terminal" evidence="2">
    <location>
        <begin position="2"/>
        <end position="200"/>
    </location>
</feature>
<evidence type="ECO:0000256" key="1">
    <source>
        <dbReference type="SAM" id="Coils"/>
    </source>
</evidence>
<dbReference type="PANTHER" id="PTHR46082:SF6">
    <property type="entry name" value="AAA+ ATPASE DOMAIN-CONTAINING PROTEIN-RELATED"/>
    <property type="match status" value="1"/>
</dbReference>
<dbReference type="EMBL" id="ML991776">
    <property type="protein sequence ID" value="KAF2238349.1"/>
    <property type="molecule type" value="Genomic_DNA"/>
</dbReference>
<keyword evidence="1" id="KW-0175">Coiled coil</keyword>
<feature type="coiled-coil region" evidence="1">
    <location>
        <begin position="25"/>
        <end position="59"/>
    </location>
</feature>
<evidence type="ECO:0000313" key="4">
    <source>
        <dbReference type="Proteomes" id="UP000800092"/>
    </source>
</evidence>
<dbReference type="Pfam" id="PF13374">
    <property type="entry name" value="TPR_10"/>
    <property type="match status" value="1"/>
</dbReference>
<organism evidence="3 4">
    <name type="scientific">Viridothelium virens</name>
    <name type="common">Speckled blister lichen</name>
    <name type="synonym">Trypethelium virens</name>
    <dbReference type="NCBI Taxonomy" id="1048519"/>
    <lineage>
        <taxon>Eukaryota</taxon>
        <taxon>Fungi</taxon>
        <taxon>Dikarya</taxon>
        <taxon>Ascomycota</taxon>
        <taxon>Pezizomycotina</taxon>
        <taxon>Dothideomycetes</taxon>
        <taxon>Dothideomycetes incertae sedis</taxon>
        <taxon>Trypetheliales</taxon>
        <taxon>Trypetheliaceae</taxon>
        <taxon>Viridothelium</taxon>
    </lineage>
</organism>
<proteinExistence type="predicted"/>
<gene>
    <name evidence="3" type="ORF">EV356DRAFT_529337</name>
</gene>
<dbReference type="Gene3D" id="3.40.50.300">
    <property type="entry name" value="P-loop containing nucleotide triphosphate hydrolases"/>
    <property type="match status" value="1"/>
</dbReference>
<dbReference type="InterPro" id="IPR027417">
    <property type="entry name" value="P-loop_NTPase"/>
</dbReference>
<dbReference type="GO" id="GO:0043531">
    <property type="term" value="F:ADP binding"/>
    <property type="evidence" value="ECO:0007669"/>
    <property type="project" value="InterPro"/>
</dbReference>
<dbReference type="PANTHER" id="PTHR46082">
    <property type="entry name" value="ATP/GTP-BINDING PROTEIN-RELATED"/>
    <property type="match status" value="1"/>
</dbReference>
<sequence>MADPFSVVAGTAGLADVCIRLTKFLKHAKDEFRAVDQELEDLFEEIESLRSTNELVKQSYTQGSVALVDSDHQQIINTHWRATQNTLASCWRVTEQIEELLKDVANAGSGKHVKLDQLRRWLKQQSKEEILSALRERLKAHQIALQLSLSAVSIIYSRTTQQTSLRSYSDLSKSVQNLGSDLESKISSLENIINVSTERSLKLAIESAQKVVPLAFLNNHFFTPQTVSSIFTGRERELELLKQHLTSPPSSNPLETQKRFVIYGLAGSGKTQFCSKFASDNRQSYWGVFWINASSKEHVEQSFSTISTIGKVAANQAAVKSWLSSLGPQQPWLLIIDNADGDDLLVEECFPDSNVGTILITTRNPLLKTLGTVRPRYFEFHGLKENNSIELLLNAADETLPWIEPSINCARTIAKAMGYLPLALMHAGKAILARLCTLETYLDFFEKSWARIRQTKEPEVATSVSDTNATIYSSYELIHQSISAKKTRASEDALDLLKIFSFLDRQSIKLEIFSRAASNPKLEAMEGMRKENERKAYRQSRPRHTWTQVARDIVIRAVSLLNQLGHRPVLPKFLSETPGPAPFDELRLREAFNVLFQMSLVSTSTGVADCYSMHAAVHLWARHRPEMTLAEQAIWCQTTATILSRAILLPPLNDTEGDEIFRRDLLPHVRHVQQIERAIQNRFAKNRESRRKLFPIPQPSMNSDRLVQLVKFSLIYAQGHQLEEAEKLQSFVAHFAVRYLGMYNVRTIGIIRLLSWTYWQLVRVNEAVELQKRALDACVQVLGRENPETLQIMDSYGSCLWLQGRVPEARRVHTSAVEGLAKTLGDDHTQTLKAMGGLGRAVGKDFDFTEAIGIQSRAFTSLKNKLGASHSATLEAMDNLAMAHFDRAAYRQGQPGDLDHALELESEVFAMRRESFGREHYHTLWSGLNLARIRAIRGEIDEALSTFLPGHAVVRRDLGETHFIYLFGELHHGRILMCAGRYEEAEQVLLKVVDSHKENNGRHPDRLLAMFSLIKCRNVLGKEDQTTGLLEELTESTKALFGADHAAVRYLLEERTLSKDTSDVLNESER</sequence>
<evidence type="ECO:0000313" key="3">
    <source>
        <dbReference type="EMBL" id="KAF2238349.1"/>
    </source>
</evidence>
<evidence type="ECO:0000259" key="2">
    <source>
        <dbReference type="Pfam" id="PF17111"/>
    </source>
</evidence>
<dbReference type="Pfam" id="PF17111">
    <property type="entry name" value="PigL_N"/>
    <property type="match status" value="1"/>
</dbReference>
<dbReference type="Pfam" id="PF13424">
    <property type="entry name" value="TPR_12"/>
    <property type="match status" value="1"/>
</dbReference>